<dbReference type="EMBL" id="CP119878">
    <property type="protein sequence ID" value="WFD34935.1"/>
    <property type="molecule type" value="Genomic_DNA"/>
</dbReference>
<name>A0AAF0J6C4_9BASI</name>
<dbReference type="Proteomes" id="UP001219933">
    <property type="component" value="Chromosome 2"/>
</dbReference>
<evidence type="ECO:0000313" key="8">
    <source>
        <dbReference type="Proteomes" id="UP001219933"/>
    </source>
</evidence>
<evidence type="ECO:0000256" key="1">
    <source>
        <dbReference type="ARBA" id="ARBA00004141"/>
    </source>
</evidence>
<dbReference type="PANTHER" id="PTHR13180">
    <property type="entry name" value="SMALL MEMBRANE PROTEIN-RELATED"/>
    <property type="match status" value="1"/>
</dbReference>
<dbReference type="AlphaFoldDB" id="A0AAF0J6C4"/>
<accession>A0AAF0J6C4</accession>
<feature type="transmembrane region" description="Helical" evidence="6">
    <location>
        <begin position="149"/>
        <end position="170"/>
    </location>
</feature>
<comment type="subcellular location">
    <subcellularLocation>
        <location evidence="1">Membrane</location>
        <topology evidence="1">Multi-pass membrane protein</topology>
    </subcellularLocation>
</comment>
<dbReference type="InterPro" id="IPR007919">
    <property type="entry name" value="UPF0220"/>
</dbReference>
<reference evidence="7" key="1">
    <citation type="submission" date="2023-03" db="EMBL/GenBank/DDBJ databases">
        <title>Mating type loci evolution in Malassezia.</title>
        <authorList>
            <person name="Coelho M.A."/>
        </authorList>
    </citation>
    <scope>NUCLEOTIDE SEQUENCE</scope>
    <source>
        <strain evidence="7">CBS 11721</strain>
    </source>
</reference>
<sequence>MHHGDETRRVFRVRLPSLPASLRPNRRSLCVYASGALFALGWWFFFDACIRSHQIAADGPSETLIQGVDWVPGTISTIGLIIVNIIDKQHLMDSDGSIATGAWGATDPVQWRTRLWLFVGFACLAGGMAGSMALSVVKYTIPSHAGHEEFGFANVVQNASIMASAVLLWISQRTESEYEYNLTL</sequence>
<evidence type="ECO:0000256" key="5">
    <source>
        <dbReference type="ARBA" id="ARBA00023136"/>
    </source>
</evidence>
<keyword evidence="3 6" id="KW-0812">Transmembrane</keyword>
<evidence type="ECO:0000256" key="6">
    <source>
        <dbReference type="SAM" id="Phobius"/>
    </source>
</evidence>
<dbReference type="GO" id="GO:0016020">
    <property type="term" value="C:membrane"/>
    <property type="evidence" value="ECO:0007669"/>
    <property type="project" value="UniProtKB-SubCell"/>
</dbReference>
<keyword evidence="5 6" id="KW-0472">Membrane</keyword>
<feature type="transmembrane region" description="Helical" evidence="6">
    <location>
        <begin position="115"/>
        <end position="137"/>
    </location>
</feature>
<evidence type="ECO:0000256" key="4">
    <source>
        <dbReference type="ARBA" id="ARBA00022989"/>
    </source>
</evidence>
<evidence type="ECO:0000256" key="3">
    <source>
        <dbReference type="ARBA" id="ARBA00022692"/>
    </source>
</evidence>
<keyword evidence="4 6" id="KW-1133">Transmembrane helix</keyword>
<evidence type="ECO:0000313" key="7">
    <source>
        <dbReference type="EMBL" id="WFD34935.1"/>
    </source>
</evidence>
<comment type="similarity">
    <text evidence="2">Belongs to the UPF0220 family.</text>
</comment>
<protein>
    <submittedName>
        <fullName evidence="7">Vacuolar protein sorting-associated protein 68</fullName>
    </submittedName>
</protein>
<keyword evidence="8" id="KW-1185">Reference proteome</keyword>
<proteinExistence type="inferred from homology"/>
<gene>
    <name evidence="7" type="primary">VPS68</name>
    <name evidence="7" type="ORF">MCUN1_001781</name>
</gene>
<organism evidence="7 8">
    <name type="scientific">Malassezia cuniculi</name>
    <dbReference type="NCBI Taxonomy" id="948313"/>
    <lineage>
        <taxon>Eukaryota</taxon>
        <taxon>Fungi</taxon>
        <taxon>Dikarya</taxon>
        <taxon>Basidiomycota</taxon>
        <taxon>Ustilaginomycotina</taxon>
        <taxon>Malasseziomycetes</taxon>
        <taxon>Malasseziales</taxon>
        <taxon>Malasseziaceae</taxon>
        <taxon>Malassezia</taxon>
    </lineage>
</organism>
<evidence type="ECO:0000256" key="2">
    <source>
        <dbReference type="ARBA" id="ARBA00005335"/>
    </source>
</evidence>
<dbReference type="Pfam" id="PF05255">
    <property type="entry name" value="UPF0220"/>
    <property type="match status" value="1"/>
</dbReference>
<feature type="transmembrane region" description="Helical" evidence="6">
    <location>
        <begin position="29"/>
        <end position="46"/>
    </location>
</feature>